<dbReference type="CDD" id="cd08276">
    <property type="entry name" value="MDR7"/>
    <property type="match status" value="1"/>
</dbReference>
<dbReference type="InterPro" id="IPR011032">
    <property type="entry name" value="GroES-like_sf"/>
</dbReference>
<feature type="domain" description="Enoyl reductase (ER)" evidence="1">
    <location>
        <begin position="13"/>
        <end position="335"/>
    </location>
</feature>
<evidence type="ECO:0000313" key="2">
    <source>
        <dbReference type="EMBL" id="MDQ2258209.1"/>
    </source>
</evidence>
<dbReference type="InterPro" id="IPR013154">
    <property type="entry name" value="ADH-like_N"/>
</dbReference>
<reference evidence="2 3" key="1">
    <citation type="submission" date="2023-08" db="EMBL/GenBank/DDBJ databases">
        <authorList>
            <person name="Dale J."/>
        </authorList>
    </citation>
    <scope>NUCLEOTIDE SEQUENCE [LARGE SCALE GENOMIC DNA]</scope>
    <source>
        <strain evidence="2 3">2023EL-00788</strain>
    </source>
</reference>
<dbReference type="InterPro" id="IPR052711">
    <property type="entry name" value="Zinc_ADH-like"/>
</dbReference>
<dbReference type="Proteomes" id="UP001225042">
    <property type="component" value="Unassembled WGS sequence"/>
</dbReference>
<dbReference type="SUPFAM" id="SSF51735">
    <property type="entry name" value="NAD(P)-binding Rossmann-fold domains"/>
    <property type="match status" value="1"/>
</dbReference>
<dbReference type="RefSeq" id="WP_306684171.1">
    <property type="nucleotide sequence ID" value="NZ_JAVDKR010000009.1"/>
</dbReference>
<sequence>MKKMKYWTMNSAGRDKLSLQTQTLTAPGPHEVRVRVNAVALNYRDKLIIEGAMPAVFPLTPASDMAGVVEAVGDNVSQFTPGDRVISSFFPDWIEGKRPGSAGKPHGAALGGSYPGMLAQQIVVNENWLVASPESLSDVEASTLPCAGLTAWFALVEQGQLKAGDSVLVQGTGGVALFALQIAKAQGATVYVTSSGEDKLDSAKALGADFGINRLQGDWVEQVLELSHHRGIDHVVDTVGGSNVARSVAVVAPGGRVSLIGVLEGTDIVVPGGLMLMKSAVIQGIGVGHRRALADLVHAVDATRIKPVIDSTWTLEQLPEALARLDSGPFGKIVVTL</sequence>
<dbReference type="Gene3D" id="3.90.180.10">
    <property type="entry name" value="Medium-chain alcohol dehydrogenases, catalytic domain"/>
    <property type="match status" value="1"/>
</dbReference>
<dbReference type="SUPFAM" id="SSF50129">
    <property type="entry name" value="GroES-like"/>
    <property type="match status" value="1"/>
</dbReference>
<evidence type="ECO:0000313" key="3">
    <source>
        <dbReference type="Proteomes" id="UP001225042"/>
    </source>
</evidence>
<dbReference type="Pfam" id="PF00107">
    <property type="entry name" value="ADH_zinc_N"/>
    <property type="match status" value="1"/>
</dbReference>
<protein>
    <submittedName>
        <fullName evidence="2">NAD(P)-dependent alcohol dehydrogenase</fullName>
    </submittedName>
</protein>
<evidence type="ECO:0000259" key="1">
    <source>
        <dbReference type="SMART" id="SM00829"/>
    </source>
</evidence>
<dbReference type="EMBL" id="JAVDKS010000008">
    <property type="protein sequence ID" value="MDQ2258209.1"/>
    <property type="molecule type" value="Genomic_DNA"/>
</dbReference>
<accession>A0AAW8HFM0</accession>
<dbReference type="PANTHER" id="PTHR45033:SF2">
    <property type="entry name" value="ZINC-TYPE ALCOHOL DEHYDROGENASE-LIKE PROTEIN C1773.06C"/>
    <property type="match status" value="1"/>
</dbReference>
<dbReference type="InterPro" id="IPR020843">
    <property type="entry name" value="ER"/>
</dbReference>
<gene>
    <name evidence="2" type="ORF">RBJ67_18930</name>
</gene>
<dbReference type="InterPro" id="IPR036291">
    <property type="entry name" value="NAD(P)-bd_dom_sf"/>
</dbReference>
<name>A0AAW8HFM0_9ENTR</name>
<dbReference type="Gene3D" id="3.40.50.720">
    <property type="entry name" value="NAD(P)-binding Rossmann-like Domain"/>
    <property type="match status" value="1"/>
</dbReference>
<comment type="caution">
    <text evidence="2">The sequence shown here is derived from an EMBL/GenBank/DDBJ whole genome shotgun (WGS) entry which is preliminary data.</text>
</comment>
<dbReference type="PANTHER" id="PTHR45033">
    <property type="match status" value="1"/>
</dbReference>
<keyword evidence="3" id="KW-1185">Reference proteome</keyword>
<dbReference type="GO" id="GO:0016491">
    <property type="term" value="F:oxidoreductase activity"/>
    <property type="evidence" value="ECO:0007669"/>
    <property type="project" value="InterPro"/>
</dbReference>
<dbReference type="InterPro" id="IPR013149">
    <property type="entry name" value="ADH-like_C"/>
</dbReference>
<dbReference type="AlphaFoldDB" id="A0AAW8HFM0"/>
<organism evidence="2 3">
    <name type="scientific">Enterobacter soli</name>
    <dbReference type="NCBI Taxonomy" id="885040"/>
    <lineage>
        <taxon>Bacteria</taxon>
        <taxon>Pseudomonadati</taxon>
        <taxon>Pseudomonadota</taxon>
        <taxon>Gammaproteobacteria</taxon>
        <taxon>Enterobacterales</taxon>
        <taxon>Enterobacteriaceae</taxon>
        <taxon>Enterobacter</taxon>
    </lineage>
</organism>
<proteinExistence type="predicted"/>
<dbReference type="Pfam" id="PF08240">
    <property type="entry name" value="ADH_N"/>
    <property type="match status" value="1"/>
</dbReference>
<dbReference type="SMART" id="SM00829">
    <property type="entry name" value="PKS_ER"/>
    <property type="match status" value="1"/>
</dbReference>